<dbReference type="Proteomes" id="UP000189701">
    <property type="component" value="Unplaced"/>
</dbReference>
<dbReference type="Gene3D" id="2.40.70.10">
    <property type="entry name" value="Acid Proteases"/>
    <property type="match status" value="1"/>
</dbReference>
<reference evidence="3" key="2">
    <citation type="submission" date="2025-08" db="UniProtKB">
        <authorList>
            <consortium name="RefSeq"/>
        </authorList>
    </citation>
    <scope>IDENTIFICATION</scope>
    <source>
        <tissue evidence="3">Leaf</tissue>
    </source>
</reference>
<dbReference type="PANTHER" id="PTHR33067:SF32">
    <property type="entry name" value="ASPARTIC PEPTIDASE DDI1-TYPE DOMAIN-CONTAINING PROTEIN"/>
    <property type="match status" value="1"/>
</dbReference>
<dbReference type="OrthoDB" id="10414962at2759"/>
<name>A0A1U7XR30_NICSY</name>
<dbReference type="GeneID" id="104236653"/>
<evidence type="ECO:0000313" key="3">
    <source>
        <dbReference type="RefSeq" id="XP_009788925.1"/>
    </source>
</evidence>
<reference evidence="2" key="1">
    <citation type="journal article" date="2013" name="Genome Biol.">
        <title>Reference genomes and transcriptomes of Nicotiana sylvestris and Nicotiana tomentosiformis.</title>
        <authorList>
            <person name="Sierro N."/>
            <person name="Battey J.N."/>
            <person name="Ouadi S."/>
            <person name="Bovet L."/>
            <person name="Goepfert S."/>
            <person name="Bakaher N."/>
            <person name="Peitsch M.C."/>
            <person name="Ivanov N.V."/>
        </authorList>
    </citation>
    <scope>NUCLEOTIDE SEQUENCE [LARGE SCALE GENOMIC DNA]</scope>
</reference>
<dbReference type="PANTHER" id="PTHR33067">
    <property type="entry name" value="RNA-DIRECTED DNA POLYMERASE-RELATED"/>
    <property type="match status" value="1"/>
</dbReference>
<dbReference type="AlphaFoldDB" id="A0A1U7XR30"/>
<proteinExistence type="predicted"/>
<dbReference type="InterPro" id="IPR021109">
    <property type="entry name" value="Peptidase_aspartic_dom_sf"/>
</dbReference>
<gene>
    <name evidence="3" type="primary">LOC104236653</name>
</gene>
<protein>
    <submittedName>
        <fullName evidence="3">Uncharacterized protein LOC104236653</fullName>
    </submittedName>
</protein>
<feature type="domain" description="Reverse transcriptase/retrotransposon-derived protein RNase H-like" evidence="1">
    <location>
        <begin position="615"/>
        <end position="664"/>
    </location>
</feature>
<dbReference type="Pfam" id="PF17919">
    <property type="entry name" value="RT_RNaseH_2"/>
    <property type="match status" value="1"/>
</dbReference>
<dbReference type="SUPFAM" id="SSF56672">
    <property type="entry name" value="DNA/RNA polymerases"/>
    <property type="match status" value="1"/>
</dbReference>
<organism evidence="2 3">
    <name type="scientific">Nicotiana sylvestris</name>
    <name type="common">Wood tobacco</name>
    <name type="synonym">South American tobacco</name>
    <dbReference type="NCBI Taxonomy" id="4096"/>
    <lineage>
        <taxon>Eukaryota</taxon>
        <taxon>Viridiplantae</taxon>
        <taxon>Streptophyta</taxon>
        <taxon>Embryophyta</taxon>
        <taxon>Tracheophyta</taxon>
        <taxon>Spermatophyta</taxon>
        <taxon>Magnoliopsida</taxon>
        <taxon>eudicotyledons</taxon>
        <taxon>Gunneridae</taxon>
        <taxon>Pentapetalae</taxon>
        <taxon>asterids</taxon>
        <taxon>lamiids</taxon>
        <taxon>Solanales</taxon>
        <taxon>Solanaceae</taxon>
        <taxon>Nicotianoideae</taxon>
        <taxon>Nicotianeae</taxon>
        <taxon>Nicotiana</taxon>
    </lineage>
</organism>
<dbReference type="eggNOG" id="KOG0017">
    <property type="taxonomic scope" value="Eukaryota"/>
</dbReference>
<evidence type="ECO:0000259" key="1">
    <source>
        <dbReference type="Pfam" id="PF17919"/>
    </source>
</evidence>
<accession>A0A1U7XR30</accession>
<dbReference type="RefSeq" id="XP_009788925.1">
    <property type="nucleotide sequence ID" value="XM_009790623.1"/>
</dbReference>
<dbReference type="KEGG" id="nsy:104236653"/>
<dbReference type="InterPro" id="IPR043502">
    <property type="entry name" value="DNA/RNA_pol_sf"/>
</dbReference>
<evidence type="ECO:0000313" key="2">
    <source>
        <dbReference type="Proteomes" id="UP000189701"/>
    </source>
</evidence>
<dbReference type="InterPro" id="IPR041577">
    <property type="entry name" value="RT_RNaseH_2"/>
</dbReference>
<sequence length="670" mass="76078">MEGNEECAVIEATKPNLANMTQAIGKPEITRNFELKQYHRTDEVLGHTFVDGLDEASKMNLDSPCESSCMARPYNEIQLLLNNFTTNDHNWQGDGDSRRAIKQKAAGLIELDDFSAMRADIAKFANQMNRMTMQKTQPMQHVEQMSICCELCGDSDMSDMCPTNPESIYYVRQQSRGPMINRNNMRTLTTQIGRIIPTFHGGGNQPNQNHYRPQGNFNKPHNLPQQVEETTNDLLKKLLLDNQQLSTDFGNLERQMGKLATNQYTRPAGTLPSDIDKNSEVNAVTLRNMRELEKVPKKRKDKHIPEGELIPKVQLKIPLVDVLCEIPKYAKYLKEIVSHKRRLTEFETVALTEECTSRVQNKLPQKLKDPSSFTIPVRIGNIDVGCALCDLGVSINLMPLSLFKQLGLGAPRPTTVIIWLTDYEANELVPIIVGRPLLVTGDEIIKVRDGKMILKVDNEELVFNVYKAIQLPCYYEELSIISVVEVDEQLLDMSVDLDDSLEKALILFDILEIDDEVEEMMHILDAFCSYMQGIHPFEPMNRPSGPPPTPSIEEPPKLELKPLPLTFNMLILAEEKLLRVLCEHTREFGWTMSDIRGISPALRILLEKDVPFKFDDACLKEFQELKGKLVTAPIIIAPNWEQPFELMCDAIDIAIRAVLGQRRNKIIHSI</sequence>
<keyword evidence="2" id="KW-1185">Reference proteome</keyword>